<dbReference type="EMBL" id="FYAH01000001">
    <property type="protein sequence ID" value="SMY15564.1"/>
    <property type="molecule type" value="Genomic_DNA"/>
</dbReference>
<proteinExistence type="predicted"/>
<accession>A0A1Y6KU36</accession>
<evidence type="ECO:0000256" key="1">
    <source>
        <dbReference type="SAM" id="MobiDB-lite"/>
    </source>
</evidence>
<evidence type="ECO:0000313" key="2">
    <source>
        <dbReference type="EMBL" id="SMY15564.1"/>
    </source>
</evidence>
<dbReference type="RefSeq" id="WP_087819785.1">
    <property type="nucleotide sequence ID" value="NZ_FYAH01000001.1"/>
</dbReference>
<reference evidence="3" key="1">
    <citation type="submission" date="2017-06" db="EMBL/GenBank/DDBJ databases">
        <authorList>
            <person name="Rodrigo-Torres L."/>
            <person name="Arahal R. D."/>
            <person name="Lucena T."/>
        </authorList>
    </citation>
    <scope>NUCLEOTIDE SEQUENCE [LARGE SCALE GENOMIC DNA]</scope>
    <source>
        <strain evidence="3">type strain: CECT 9192</strain>
    </source>
</reference>
<protein>
    <submittedName>
        <fullName evidence="2">Uncharacterized protein</fullName>
    </submittedName>
</protein>
<feature type="compositionally biased region" description="Basic and acidic residues" evidence="1">
    <location>
        <begin position="106"/>
        <end position="116"/>
    </location>
</feature>
<gene>
    <name evidence="2" type="ORF">PAQU9191_00787</name>
</gene>
<feature type="region of interest" description="Disordered" evidence="1">
    <location>
        <begin position="104"/>
        <end position="130"/>
    </location>
</feature>
<dbReference type="Proteomes" id="UP000196485">
    <property type="component" value="Unassembled WGS sequence"/>
</dbReference>
<organism evidence="2 3">
    <name type="scientific">Photobacterium aquimaris</name>
    <dbReference type="NCBI Taxonomy" id="512643"/>
    <lineage>
        <taxon>Bacteria</taxon>
        <taxon>Pseudomonadati</taxon>
        <taxon>Pseudomonadota</taxon>
        <taxon>Gammaproteobacteria</taxon>
        <taxon>Vibrionales</taxon>
        <taxon>Vibrionaceae</taxon>
        <taxon>Photobacterium</taxon>
    </lineage>
</organism>
<keyword evidence="3" id="KW-1185">Reference proteome</keyword>
<sequence length="300" mass="33628">MIKAKFRDNGSECSTEDYAQNPDKYRGLIDCIECSQKAWFIKGFETEKMSRMACFGARHLDGCNASTVDLKSEATDENIDDPNSPGSSLYVNLDKSATSNIYVSQDNDKHGDEESTRPSPAIKNPLGNSSGYPLNKSLRGILTNLIRNPNYGENGLEIKIVSNGGRTIIDGKLKDNIVNIKHVSKDHMRQEYIFWGPINNLNIDKKGVLWLNYGDYRTEPSIRLNPELSQELIKNFRLKDVSELDGSDFIIVGHLGYSSAGKAIISTSFTKYISFRKMNISKIDDHLKPSSKKEAVLFDN</sequence>
<evidence type="ECO:0000313" key="3">
    <source>
        <dbReference type="Proteomes" id="UP000196485"/>
    </source>
</evidence>
<dbReference type="AlphaFoldDB" id="A0A1Y6KU36"/>
<name>A0A1Y6KU36_9GAMM</name>